<dbReference type="InterPro" id="IPR041667">
    <property type="entry name" value="Cupin_8"/>
</dbReference>
<evidence type="ECO:0000313" key="4">
    <source>
        <dbReference type="Proteomes" id="UP000050424"/>
    </source>
</evidence>
<dbReference type="Pfam" id="PF13621">
    <property type="entry name" value="Cupin_8"/>
    <property type="match status" value="1"/>
</dbReference>
<reference evidence="3 4" key="1">
    <citation type="submission" date="2015-09" db="EMBL/GenBank/DDBJ databases">
        <title>Draft genome of a European isolate of the apple canker pathogen Neonectria ditissima.</title>
        <authorList>
            <person name="Gomez-Cortecero A."/>
            <person name="Harrison R.J."/>
            <person name="Armitage A.D."/>
        </authorList>
    </citation>
    <scope>NUCLEOTIDE SEQUENCE [LARGE SCALE GENOMIC DNA]</scope>
    <source>
        <strain evidence="3 4">R09/05</strain>
    </source>
</reference>
<organism evidence="3 4">
    <name type="scientific">Neonectria ditissima</name>
    <dbReference type="NCBI Taxonomy" id="78410"/>
    <lineage>
        <taxon>Eukaryota</taxon>
        <taxon>Fungi</taxon>
        <taxon>Dikarya</taxon>
        <taxon>Ascomycota</taxon>
        <taxon>Pezizomycotina</taxon>
        <taxon>Sordariomycetes</taxon>
        <taxon>Hypocreomycetidae</taxon>
        <taxon>Hypocreales</taxon>
        <taxon>Nectriaceae</taxon>
        <taxon>Neonectria</taxon>
    </lineage>
</organism>
<dbReference type="AlphaFoldDB" id="A0A0P7BAN4"/>
<feature type="compositionally biased region" description="Basic and acidic residues" evidence="1">
    <location>
        <begin position="187"/>
        <end position="198"/>
    </location>
</feature>
<sequence length="504" mass="56431">MGTVAHGLLLDRYLNAAHAAAELSCHRPGYTPGSLSGRKGRDEDVCHVQDPAVVAVTELLSREARALIKLHNALASDANAAHGVDEELFKKRMADLASISTSRFYAYRYDLLPAIWRQIYADTLILETHHLLLQPLLAAQALPEETLDAVVENLDRAFITAGGGGRQQWLEKTLHMLEDIWTGAEKVDDERPSKRQRQDSMQCRSFSAAEPFGRPSLSPERACPRYSGWTMEQFEDYMNSSGGAPSPIVFTDLIGDWPALADCPWKSPEYLLSKTFGGRRLVPVEVGRSYVDDGWGQELIQFRKFLARYVVVDEDPNTDPRSPGAPAAPTGYLAQHNLFQQIPSLRNDIRVPDFCWVDVPGHPVSASHDKPALAVPQLNAWFGPARTITPLHTDGYHNLLCQAVGAKYLRLYPPAATRHMRPRSPEHGVDMSNTSARDVGVLEGWDARPEGVTEQDVRRMREELEGVEYRECILEPGDTLLIPIGWWHYVRSLSVSFSVSFWWN</sequence>
<dbReference type="OrthoDB" id="47172at2759"/>
<dbReference type="InterPro" id="IPR003347">
    <property type="entry name" value="JmjC_dom"/>
</dbReference>
<dbReference type="Proteomes" id="UP000050424">
    <property type="component" value="Unassembled WGS sequence"/>
</dbReference>
<accession>A0A0P7BAN4</accession>
<dbReference type="STRING" id="78410.A0A0P7BAN4"/>
<evidence type="ECO:0000313" key="3">
    <source>
        <dbReference type="EMBL" id="KPM36237.1"/>
    </source>
</evidence>
<feature type="domain" description="JmjC" evidence="2">
    <location>
        <begin position="340"/>
        <end position="504"/>
    </location>
</feature>
<proteinExistence type="predicted"/>
<dbReference type="SMART" id="SM00558">
    <property type="entry name" value="JmjC"/>
    <property type="match status" value="1"/>
</dbReference>
<dbReference type="Gene3D" id="2.60.120.650">
    <property type="entry name" value="Cupin"/>
    <property type="match status" value="1"/>
</dbReference>
<gene>
    <name evidence="3" type="ORF">AK830_g10339</name>
</gene>
<protein>
    <recommendedName>
        <fullName evidence="2">JmjC domain-containing protein</fullName>
    </recommendedName>
</protein>
<feature type="region of interest" description="Disordered" evidence="1">
    <location>
        <begin position="187"/>
        <end position="219"/>
    </location>
</feature>
<evidence type="ECO:0000256" key="1">
    <source>
        <dbReference type="SAM" id="MobiDB-lite"/>
    </source>
</evidence>
<evidence type="ECO:0000259" key="2">
    <source>
        <dbReference type="PROSITE" id="PS51184"/>
    </source>
</evidence>
<dbReference type="EMBL" id="LKCW01000212">
    <property type="protein sequence ID" value="KPM36237.1"/>
    <property type="molecule type" value="Genomic_DNA"/>
</dbReference>
<dbReference type="SUPFAM" id="SSF51197">
    <property type="entry name" value="Clavaminate synthase-like"/>
    <property type="match status" value="1"/>
</dbReference>
<dbReference type="PANTHER" id="PTHR12461">
    <property type="entry name" value="HYPOXIA-INDUCIBLE FACTOR 1 ALPHA INHIBITOR-RELATED"/>
    <property type="match status" value="1"/>
</dbReference>
<comment type="caution">
    <text evidence="3">The sequence shown here is derived from an EMBL/GenBank/DDBJ whole genome shotgun (WGS) entry which is preliminary data.</text>
</comment>
<dbReference type="PANTHER" id="PTHR12461:SF101">
    <property type="entry name" value="TRNA WYBUTOSINE-SYNTHESIZING PROTEIN 4"/>
    <property type="match status" value="1"/>
</dbReference>
<name>A0A0P7BAN4_9HYPO</name>
<dbReference type="PROSITE" id="PS51184">
    <property type="entry name" value="JMJC"/>
    <property type="match status" value="1"/>
</dbReference>
<keyword evidence="4" id="KW-1185">Reference proteome</keyword>